<comment type="caution">
    <text evidence="2">The sequence shown here is derived from an EMBL/GenBank/DDBJ whole genome shotgun (WGS) entry which is preliminary data.</text>
</comment>
<evidence type="ECO:0000259" key="1">
    <source>
        <dbReference type="Pfam" id="PF14397"/>
    </source>
</evidence>
<evidence type="ECO:0000313" key="3">
    <source>
        <dbReference type="Proteomes" id="UP001500459"/>
    </source>
</evidence>
<dbReference type="Pfam" id="PF14397">
    <property type="entry name" value="ATPgrasp_ST"/>
    <property type="match status" value="1"/>
</dbReference>
<dbReference type="Gene3D" id="3.30.470.20">
    <property type="entry name" value="ATP-grasp fold, B domain"/>
    <property type="match status" value="1"/>
</dbReference>
<organism evidence="2 3">
    <name type="scientific">Aquimarina addita</name>
    <dbReference type="NCBI Taxonomy" id="870485"/>
    <lineage>
        <taxon>Bacteria</taxon>
        <taxon>Pseudomonadati</taxon>
        <taxon>Bacteroidota</taxon>
        <taxon>Flavobacteriia</taxon>
        <taxon>Flavobacteriales</taxon>
        <taxon>Flavobacteriaceae</taxon>
        <taxon>Aquimarina</taxon>
    </lineage>
</organism>
<feature type="domain" description="Alpha-L-glutamate ligase-related protein ATP-grasp" evidence="1">
    <location>
        <begin position="173"/>
        <end position="322"/>
    </location>
</feature>
<accession>A0ABP7X952</accession>
<keyword evidence="3" id="KW-1185">Reference proteome</keyword>
<dbReference type="RefSeq" id="WP_344924032.1">
    <property type="nucleotide sequence ID" value="NZ_BAABCW010000001.1"/>
</dbReference>
<sequence length="348" mass="40116">MSTLRKNIWHFLNDPDKKSYATIFKEVISLWIAKKEVPKYYFGRFLYRKDMNATKFMCMREYYEIIESPNLRSPITDTILHNKLSFSTFCEKHNLPTAKVISYNTGTQFYYDNKKVTITTPTELETFFLSIFEEQQKERLFLKLTEGQQGNGAIMLHKKTLSKNSSYIWKILKDNSYIHQEVINQHNDINAFFDKAANTIRLETYVDKAKNIHFLGCFIRFGAGDAIVDNASSGGLFIPIHIETGILFDQAITTLKGGAKKFLEHPDSNIIFKNFEIPFFQQVKEEVIKATTLLPSRLIGWDIAITPTGPILIEGNHIPGLLHGEYSYHGFLNKPIFKEIMAEAKGKE</sequence>
<dbReference type="EMBL" id="BAABCW010000001">
    <property type="protein sequence ID" value="GAA4107325.1"/>
    <property type="molecule type" value="Genomic_DNA"/>
</dbReference>
<protein>
    <recommendedName>
        <fullName evidence="1">Alpha-L-glutamate ligase-related protein ATP-grasp domain-containing protein</fullName>
    </recommendedName>
</protein>
<gene>
    <name evidence="2" type="ORF">GCM10022393_02520</name>
</gene>
<name>A0ABP7X952_9FLAO</name>
<dbReference type="Proteomes" id="UP001500459">
    <property type="component" value="Unassembled WGS sequence"/>
</dbReference>
<dbReference type="InterPro" id="IPR039523">
    <property type="entry name" value="RimK-rel_E_lig_ATP-grasp"/>
</dbReference>
<reference evidence="3" key="1">
    <citation type="journal article" date="2019" name="Int. J. Syst. Evol. Microbiol.">
        <title>The Global Catalogue of Microorganisms (GCM) 10K type strain sequencing project: providing services to taxonomists for standard genome sequencing and annotation.</title>
        <authorList>
            <consortium name="The Broad Institute Genomics Platform"/>
            <consortium name="The Broad Institute Genome Sequencing Center for Infectious Disease"/>
            <person name="Wu L."/>
            <person name="Ma J."/>
        </authorList>
    </citation>
    <scope>NUCLEOTIDE SEQUENCE [LARGE SCALE GENOMIC DNA]</scope>
    <source>
        <strain evidence="3">JCM 17106</strain>
    </source>
</reference>
<proteinExistence type="predicted"/>
<evidence type="ECO:0000313" key="2">
    <source>
        <dbReference type="EMBL" id="GAA4107325.1"/>
    </source>
</evidence>